<dbReference type="GO" id="GO:0003676">
    <property type="term" value="F:nucleic acid binding"/>
    <property type="evidence" value="ECO:0007669"/>
    <property type="project" value="InterPro"/>
</dbReference>
<evidence type="ECO:0000259" key="1">
    <source>
        <dbReference type="SMART" id="SM00507"/>
    </source>
</evidence>
<dbReference type="GO" id="GO:0004519">
    <property type="term" value="F:endonuclease activity"/>
    <property type="evidence" value="ECO:0007669"/>
    <property type="project" value="InterPro"/>
</dbReference>
<dbReference type="HOGENOM" id="CLU_071576_3_1_5"/>
<dbReference type="InterPro" id="IPR003615">
    <property type="entry name" value="HNH_nuc"/>
</dbReference>
<name>V9VW34_9RHOB</name>
<dbReference type="Proteomes" id="UP000018780">
    <property type="component" value="Chromosome"/>
</dbReference>
<dbReference type="SMART" id="SM00507">
    <property type="entry name" value="HNHc"/>
    <property type="match status" value="1"/>
</dbReference>
<organism evidence="2 3">
    <name type="scientific">Leisingera methylohalidivorans DSM 14336</name>
    <dbReference type="NCBI Taxonomy" id="999552"/>
    <lineage>
        <taxon>Bacteria</taxon>
        <taxon>Pseudomonadati</taxon>
        <taxon>Pseudomonadota</taxon>
        <taxon>Alphaproteobacteria</taxon>
        <taxon>Rhodobacterales</taxon>
        <taxon>Roseobacteraceae</taxon>
        <taxon>Leisingera</taxon>
    </lineage>
</organism>
<dbReference type="AlphaFoldDB" id="V9VW34"/>
<evidence type="ECO:0000313" key="2">
    <source>
        <dbReference type="EMBL" id="AHD02961.1"/>
    </source>
</evidence>
<sequence>MRKLSKGPKPQVLLDNEEQWKKELMDAIASGDKEEIAKKTKRYGHKDIKDALVAENYGKCAYCEAYVRHVSHGDIEHISPKSKAREKTFDWNNLTLACERCNQKKSDAEGVIDPHVDAPEDHLLFLAAVVRGRTTKGMRSIKPTRGLDLNRTELVERRGAQISRYADSFERIIQEQDEDKRSILVEALQDDLADPKTEYSAMLKALHQVFELNA</sequence>
<feature type="domain" description="HNH nuclease" evidence="1">
    <location>
        <begin position="48"/>
        <end position="103"/>
    </location>
</feature>
<dbReference type="STRING" id="999552.METH_06965"/>
<protein>
    <recommendedName>
        <fullName evidence="1">HNH nuclease domain-containing protein</fullName>
    </recommendedName>
</protein>
<proteinExistence type="predicted"/>
<dbReference type="RefSeq" id="WP_024089670.1">
    <property type="nucleotide sequence ID" value="NC_023135.1"/>
</dbReference>
<keyword evidence="3" id="KW-1185">Reference proteome</keyword>
<reference evidence="2 3" key="1">
    <citation type="submission" date="2013-09" db="EMBL/GenBank/DDBJ databases">
        <authorList>
            <consortium name="DOE Joint Genome Institute"/>
            <person name="Klenk H.-P."/>
            <person name="Huntemann M."/>
            <person name="Han J."/>
            <person name="Chen A."/>
            <person name="Kyrpides N."/>
            <person name="Mavromatis K."/>
            <person name="Markowitz V."/>
            <person name="Palaniappan K."/>
            <person name="Ivanova N."/>
            <person name="Schaumberg A."/>
            <person name="Pati A."/>
            <person name="Liolios K."/>
            <person name="Nordberg H.P."/>
            <person name="Cantor M.N."/>
            <person name="Hua S.X."/>
            <person name="Woyke T."/>
        </authorList>
    </citation>
    <scope>NUCLEOTIDE SEQUENCE [LARGE SCALE GENOMIC DNA]</scope>
    <source>
        <strain evidence="2 3">DSM 14336</strain>
    </source>
</reference>
<dbReference type="PATRIC" id="fig|999552.6.peg.1402"/>
<dbReference type="EMBL" id="CP006773">
    <property type="protein sequence ID" value="AHD02961.1"/>
    <property type="molecule type" value="Genomic_DNA"/>
</dbReference>
<dbReference type="CDD" id="cd00085">
    <property type="entry name" value="HNHc"/>
    <property type="match status" value="1"/>
</dbReference>
<dbReference type="Gene3D" id="1.10.30.50">
    <property type="match status" value="1"/>
</dbReference>
<dbReference type="OrthoDB" id="5422822at2"/>
<dbReference type="GO" id="GO:0008270">
    <property type="term" value="F:zinc ion binding"/>
    <property type="evidence" value="ECO:0007669"/>
    <property type="project" value="InterPro"/>
</dbReference>
<evidence type="ECO:0000313" key="3">
    <source>
        <dbReference type="Proteomes" id="UP000018780"/>
    </source>
</evidence>
<accession>V9VW34</accession>
<dbReference type="KEGG" id="lmd:METH_06965"/>
<gene>
    <name evidence="2" type="ORF">METH_06965</name>
</gene>
<dbReference type="Pfam" id="PF01844">
    <property type="entry name" value="HNH"/>
    <property type="match status" value="1"/>
</dbReference>
<dbReference type="InterPro" id="IPR002711">
    <property type="entry name" value="HNH"/>
</dbReference>